<dbReference type="Pfam" id="PF07690">
    <property type="entry name" value="MFS_1"/>
    <property type="match status" value="1"/>
</dbReference>
<evidence type="ECO:0000256" key="5">
    <source>
        <dbReference type="ARBA" id="ARBA00022989"/>
    </source>
</evidence>
<keyword evidence="2" id="KW-0813">Transport</keyword>
<feature type="transmembrane region" description="Helical" evidence="7">
    <location>
        <begin position="136"/>
        <end position="157"/>
    </location>
</feature>
<evidence type="ECO:0000256" key="4">
    <source>
        <dbReference type="ARBA" id="ARBA00022692"/>
    </source>
</evidence>
<evidence type="ECO:0000259" key="8">
    <source>
        <dbReference type="PROSITE" id="PS50850"/>
    </source>
</evidence>
<feature type="transmembrane region" description="Helical" evidence="7">
    <location>
        <begin position="204"/>
        <end position="226"/>
    </location>
</feature>
<dbReference type="CDD" id="cd17324">
    <property type="entry name" value="MFS_NepI_like"/>
    <property type="match status" value="1"/>
</dbReference>
<dbReference type="InterPro" id="IPR050189">
    <property type="entry name" value="MFS_Efflux_Transporters"/>
</dbReference>
<feature type="transmembrane region" description="Helical" evidence="7">
    <location>
        <begin position="329"/>
        <end position="353"/>
    </location>
</feature>
<evidence type="ECO:0000256" key="6">
    <source>
        <dbReference type="ARBA" id="ARBA00023136"/>
    </source>
</evidence>
<dbReference type="Gene3D" id="1.20.1250.20">
    <property type="entry name" value="MFS general substrate transporter like domains"/>
    <property type="match status" value="2"/>
</dbReference>
<keyword evidence="10" id="KW-1185">Reference proteome</keyword>
<evidence type="ECO:0000256" key="1">
    <source>
        <dbReference type="ARBA" id="ARBA00004651"/>
    </source>
</evidence>
<feature type="transmembrane region" description="Helical" evidence="7">
    <location>
        <begin position="46"/>
        <end position="69"/>
    </location>
</feature>
<feature type="transmembrane region" description="Helical" evidence="7">
    <location>
        <begin position="295"/>
        <end position="317"/>
    </location>
</feature>
<dbReference type="SUPFAM" id="SSF103473">
    <property type="entry name" value="MFS general substrate transporter"/>
    <property type="match status" value="1"/>
</dbReference>
<evidence type="ECO:0000313" key="9">
    <source>
        <dbReference type="EMBL" id="MBO7743642.1"/>
    </source>
</evidence>
<dbReference type="InterPro" id="IPR036259">
    <property type="entry name" value="MFS_trans_sf"/>
</dbReference>
<reference evidence="9 10" key="1">
    <citation type="submission" date="2021-03" db="EMBL/GenBank/DDBJ databases">
        <title>Paenibacillus artemisicola MWE-103 whole genome sequence.</title>
        <authorList>
            <person name="Ham Y.J."/>
        </authorList>
    </citation>
    <scope>NUCLEOTIDE SEQUENCE [LARGE SCALE GENOMIC DNA]</scope>
    <source>
        <strain evidence="9 10">MWE-103</strain>
    </source>
</reference>
<protein>
    <submittedName>
        <fullName evidence="9">MFS transporter</fullName>
    </submittedName>
</protein>
<dbReference type="Proteomes" id="UP000670947">
    <property type="component" value="Unassembled WGS sequence"/>
</dbReference>
<feature type="transmembrane region" description="Helical" evidence="7">
    <location>
        <begin position="163"/>
        <end position="183"/>
    </location>
</feature>
<keyword evidence="6 7" id="KW-0472">Membrane</keyword>
<dbReference type="InterPro" id="IPR020846">
    <property type="entry name" value="MFS_dom"/>
</dbReference>
<dbReference type="EMBL" id="JAGGDJ010000002">
    <property type="protein sequence ID" value="MBO7743642.1"/>
    <property type="molecule type" value="Genomic_DNA"/>
</dbReference>
<organism evidence="9 10">
    <name type="scientific">Paenibacillus artemisiicola</name>
    <dbReference type="NCBI Taxonomy" id="1172618"/>
    <lineage>
        <taxon>Bacteria</taxon>
        <taxon>Bacillati</taxon>
        <taxon>Bacillota</taxon>
        <taxon>Bacilli</taxon>
        <taxon>Bacillales</taxon>
        <taxon>Paenibacillaceae</taxon>
        <taxon>Paenibacillus</taxon>
    </lineage>
</organism>
<accession>A0ABS3W5P8</accession>
<keyword evidence="5 7" id="KW-1133">Transmembrane helix</keyword>
<feature type="transmembrane region" description="Helical" evidence="7">
    <location>
        <begin position="241"/>
        <end position="259"/>
    </location>
</feature>
<dbReference type="PANTHER" id="PTHR43124">
    <property type="entry name" value="PURINE EFFLUX PUMP PBUE"/>
    <property type="match status" value="1"/>
</dbReference>
<keyword evidence="4 7" id="KW-0812">Transmembrane</keyword>
<gene>
    <name evidence="9" type="ORF">I8J29_05505</name>
</gene>
<comment type="subcellular location">
    <subcellularLocation>
        <location evidence="1">Cell membrane</location>
        <topology evidence="1">Multi-pass membrane protein</topology>
    </subcellularLocation>
</comment>
<dbReference type="RefSeq" id="WP_208846651.1">
    <property type="nucleotide sequence ID" value="NZ_JAGGDJ010000002.1"/>
</dbReference>
<feature type="transmembrane region" description="Helical" evidence="7">
    <location>
        <begin position="271"/>
        <end position="289"/>
    </location>
</feature>
<sequence length="391" mass="42353">MKTSQTFMIYILAFGIFGIINTEMGVIGILPQIAEHYRISASQAGLLVSLFALAVAISGLFLPLLFSGVNRKRSMLFVVAVFVIANVVSIFAPNFTVALVARVVPAFLHPVYFSAAFTTAAASVSQTQAPRAIAKVFMGLTAGMVIGIPITSFIADISSLEYAMAFFAIVNAITFLTMVFFIPSMPVTGRQSYGTQIVVMKKPIVWISLGAVIFIVSGMYAVYSYFAEYLKTVTRMSPNQISLMLILFGLTGIAGNMLAGKWLSQKPRQAAIGYPLLAALIYFLVFVFGHSTVLMAIFIALWGVLFTFALNFAQYWITSVAPEAPDMANGLFVSFSNLGITIGTTIGGLFITGLGTHEVIWAGLLLILLGFVFIVIRMSVYHPNKALINMN</sequence>
<name>A0ABS3W5P8_9BACL</name>
<comment type="caution">
    <text evidence="9">The sequence shown here is derived from an EMBL/GenBank/DDBJ whole genome shotgun (WGS) entry which is preliminary data.</text>
</comment>
<keyword evidence="3" id="KW-1003">Cell membrane</keyword>
<evidence type="ECO:0000256" key="2">
    <source>
        <dbReference type="ARBA" id="ARBA00022448"/>
    </source>
</evidence>
<feature type="transmembrane region" description="Helical" evidence="7">
    <location>
        <begin position="359"/>
        <end position="380"/>
    </location>
</feature>
<feature type="transmembrane region" description="Helical" evidence="7">
    <location>
        <begin position="7"/>
        <end position="34"/>
    </location>
</feature>
<feature type="transmembrane region" description="Helical" evidence="7">
    <location>
        <begin position="76"/>
        <end position="101"/>
    </location>
</feature>
<evidence type="ECO:0000256" key="3">
    <source>
        <dbReference type="ARBA" id="ARBA00022475"/>
    </source>
</evidence>
<evidence type="ECO:0000313" key="10">
    <source>
        <dbReference type="Proteomes" id="UP000670947"/>
    </source>
</evidence>
<evidence type="ECO:0000256" key="7">
    <source>
        <dbReference type="SAM" id="Phobius"/>
    </source>
</evidence>
<dbReference type="InterPro" id="IPR011701">
    <property type="entry name" value="MFS"/>
</dbReference>
<feature type="domain" description="Major facilitator superfamily (MFS) profile" evidence="8">
    <location>
        <begin position="6"/>
        <end position="382"/>
    </location>
</feature>
<proteinExistence type="predicted"/>
<dbReference type="PANTHER" id="PTHR43124:SF3">
    <property type="entry name" value="CHLORAMPHENICOL EFFLUX PUMP RV0191"/>
    <property type="match status" value="1"/>
</dbReference>
<feature type="transmembrane region" description="Helical" evidence="7">
    <location>
        <begin position="107"/>
        <end position="124"/>
    </location>
</feature>
<dbReference type="PROSITE" id="PS50850">
    <property type="entry name" value="MFS"/>
    <property type="match status" value="1"/>
</dbReference>